<dbReference type="PANTHER" id="PTHR11741">
    <property type="entry name" value="ELONGATION FACTOR TS"/>
    <property type="match status" value="1"/>
</dbReference>
<dbReference type="PATRIC" id="fig|1496.1371.peg.930"/>
<evidence type="ECO:0000313" key="19">
    <source>
        <dbReference type="Proteomes" id="UP000189137"/>
    </source>
</evidence>
<dbReference type="PROSITE" id="PS01127">
    <property type="entry name" value="EF_TS_2"/>
    <property type="match status" value="1"/>
</dbReference>
<evidence type="ECO:0000256" key="1">
    <source>
        <dbReference type="ARBA" id="ARBA00005532"/>
    </source>
</evidence>
<dbReference type="OrthoDB" id="9808348at2"/>
<evidence type="ECO:0000313" key="14">
    <source>
        <dbReference type="EMBL" id="HBH2618570.1"/>
    </source>
</evidence>
<evidence type="ECO:0000313" key="18">
    <source>
        <dbReference type="EMBL" id="VHX98736.1"/>
    </source>
</evidence>
<dbReference type="EMBL" id="CAADAN010000001">
    <property type="protein sequence ID" value="VFD29568.1"/>
    <property type="molecule type" value="Genomic_DNA"/>
</dbReference>
<reference evidence="13" key="2">
    <citation type="journal article" date="2018" name="Genome Biol.">
        <title>SKESA: strategic k-mer extension for scrupulous assemblies.</title>
        <authorList>
            <person name="Souvorov A."/>
            <person name="Agarwala R."/>
            <person name="Lipman D.J."/>
        </authorList>
    </citation>
    <scope>NUCLEOTIDE SEQUENCE</scope>
    <source>
        <strain evidence="14">Clostridioides</strain>
        <strain evidence="13">HN1000</strain>
    </source>
</reference>
<reference evidence="13" key="4">
    <citation type="submission" date="2021-06" db="EMBL/GenBank/DDBJ databases">
        <authorList>
            <consortium name="NCBI Pathogen Detection Project"/>
        </authorList>
    </citation>
    <scope>NUCLEOTIDE SEQUENCE</scope>
    <source>
        <strain evidence="14">Clostridioides</strain>
        <strain evidence="13">HN1000</strain>
    </source>
</reference>
<dbReference type="EMBL" id="DAEQIJ010000001">
    <property type="protein sequence ID" value="HBH2618570.1"/>
    <property type="molecule type" value="Genomic_DNA"/>
</dbReference>
<evidence type="ECO:0000256" key="4">
    <source>
        <dbReference type="ARBA" id="ARBA00022917"/>
    </source>
</evidence>
<evidence type="ECO:0000313" key="15">
    <source>
        <dbReference type="EMBL" id="SJR92285.1"/>
    </source>
</evidence>
<dbReference type="GO" id="GO:0005737">
    <property type="term" value="C:cytoplasm"/>
    <property type="evidence" value="ECO:0007669"/>
    <property type="project" value="UniProtKB-SubCell"/>
</dbReference>
<feature type="region of interest" description="Involved in Mg(2+) ion dislocation from EF-Tu" evidence="6">
    <location>
        <begin position="82"/>
        <end position="85"/>
    </location>
</feature>
<dbReference type="Proteomes" id="UP000189137">
    <property type="component" value="Unassembled WGS sequence"/>
</dbReference>
<evidence type="ECO:0000256" key="6">
    <source>
        <dbReference type="HAMAP-Rule" id="MF_00050"/>
    </source>
</evidence>
<organism evidence="10">
    <name type="scientific">Clostridioides difficile</name>
    <name type="common">Peptoclostridium difficile</name>
    <dbReference type="NCBI Taxonomy" id="1496"/>
    <lineage>
        <taxon>Bacteria</taxon>
        <taxon>Bacillati</taxon>
        <taxon>Bacillota</taxon>
        <taxon>Clostridia</taxon>
        <taxon>Peptostreptococcales</taxon>
        <taxon>Peptostreptococcaceae</taxon>
        <taxon>Clostridioides</taxon>
    </lineage>
</organism>
<name>A0A031WJ99_CLODI</name>
<dbReference type="InterPro" id="IPR009060">
    <property type="entry name" value="UBA-like_sf"/>
</dbReference>
<dbReference type="InterPro" id="IPR036402">
    <property type="entry name" value="EF-Ts_dimer_sf"/>
</dbReference>
<comment type="similarity">
    <text evidence="1 6 7">Belongs to the EF-Ts family.</text>
</comment>
<dbReference type="Proteomes" id="UP000879542">
    <property type="component" value="Unassembled WGS sequence"/>
</dbReference>
<dbReference type="SUPFAM" id="SSF46934">
    <property type="entry name" value="UBA-like"/>
    <property type="match status" value="1"/>
</dbReference>
<dbReference type="Proteomes" id="UP000411588">
    <property type="component" value="Unassembled WGS sequence"/>
</dbReference>
<dbReference type="RefSeq" id="WP_003424535.1">
    <property type="nucleotide sequence ID" value="NZ_AP025558.1"/>
</dbReference>
<dbReference type="Gene3D" id="3.30.479.20">
    <property type="entry name" value="Elongation factor Ts, dimerisation domain"/>
    <property type="match status" value="2"/>
</dbReference>
<dbReference type="EMBL" id="LK932505">
    <property type="protein sequence ID" value="CDS85980.1"/>
    <property type="molecule type" value="Genomic_DNA"/>
</dbReference>
<dbReference type="EMBL" id="DAEPXK010000066">
    <property type="protein sequence ID" value="HBH1544223.1"/>
    <property type="molecule type" value="Genomic_DNA"/>
</dbReference>
<dbReference type="FunFam" id="1.10.286.20:FF:000001">
    <property type="entry name" value="Elongation factor Ts"/>
    <property type="match status" value="1"/>
</dbReference>
<dbReference type="Gene3D" id="1.10.8.10">
    <property type="entry name" value="DNA helicase RuvA subunit, C-terminal domain"/>
    <property type="match status" value="1"/>
</dbReference>
<evidence type="ECO:0000313" key="21">
    <source>
        <dbReference type="Proteomes" id="UP000372533"/>
    </source>
</evidence>
<dbReference type="EMBL" id="FUPS01000002">
    <property type="protein sequence ID" value="SJR92285.1"/>
    <property type="molecule type" value="Genomic_DNA"/>
</dbReference>
<evidence type="ECO:0000313" key="22">
    <source>
        <dbReference type="Proteomes" id="UP000411588"/>
    </source>
</evidence>
<dbReference type="AlphaFoldDB" id="A0A031WJ99"/>
<dbReference type="InterPro" id="IPR001816">
    <property type="entry name" value="Transl_elong_EFTs/EF1B"/>
</dbReference>
<evidence type="ECO:0000313" key="13">
    <source>
        <dbReference type="EMBL" id="HBH1544223.1"/>
    </source>
</evidence>
<dbReference type="EMBL" id="LK932994">
    <property type="protein sequence ID" value="CDT15527.1"/>
    <property type="molecule type" value="Genomic_DNA"/>
</dbReference>
<comment type="subcellular location">
    <subcellularLocation>
        <location evidence="6 8">Cytoplasm</location>
    </subcellularLocation>
</comment>
<dbReference type="HAMAP" id="MF_00050">
    <property type="entry name" value="EF_Ts"/>
    <property type="match status" value="1"/>
</dbReference>
<dbReference type="Proteomes" id="UP000372533">
    <property type="component" value="Unassembled WGS sequence"/>
</dbReference>
<dbReference type="CDD" id="cd14275">
    <property type="entry name" value="UBA_EF-Ts"/>
    <property type="match status" value="1"/>
</dbReference>
<dbReference type="SUPFAM" id="SSF54713">
    <property type="entry name" value="Elongation factor Ts (EF-Ts), dimerisation domain"/>
    <property type="match status" value="2"/>
</dbReference>
<dbReference type="GO" id="GO:0003746">
    <property type="term" value="F:translation elongation factor activity"/>
    <property type="evidence" value="ECO:0007669"/>
    <property type="project" value="UniProtKB-UniRule"/>
</dbReference>
<gene>
    <name evidence="6 10" type="primary">tsf</name>
    <name evidence="12" type="ORF">BN1095_330247</name>
    <name evidence="10" type="ORF">BN1096_520582</name>
    <name evidence="11" type="ORF">BN1097_630030</name>
    <name evidence="13" type="ORF">KRM00_003768</name>
    <name evidence="14" type="ORF">KRQ00_000291</name>
    <name evidence="18" type="ORF">SAMEA1402366_00947</name>
    <name evidence="16" type="ORF">SAMEA1402399_00613</name>
    <name evidence="17" type="ORF">SAMEA1710456_02193</name>
    <name evidence="15" type="ORF">SAMEA3375112_00636</name>
</gene>
<accession>A0A031WJ99</accession>
<dbReference type="EMBL" id="CAADAT010000012">
    <property type="protein sequence ID" value="VFD54700.1"/>
    <property type="molecule type" value="Genomic_DNA"/>
</dbReference>
<dbReference type="GeneID" id="66354534"/>
<dbReference type="EMBL" id="LK932402">
    <property type="protein sequence ID" value="CDS87378.1"/>
    <property type="molecule type" value="Genomic_DNA"/>
</dbReference>
<dbReference type="OMA" id="DAGMMDC"/>
<dbReference type="PROSITE" id="PS01126">
    <property type="entry name" value="EF_TS_1"/>
    <property type="match status" value="1"/>
</dbReference>
<sequence length="303" mass="33140">MANITAQMVKELRESTGAGMMDCKKALQEAEGNMEKAVDLLREKGLSKAAKKAGRVAAEGLVAIEMNDDNTVASMVEVNSETDFVAKNEDFKVFVKDAACMALATDKEDIASLLGETHKEGITLQEVLNNRVAKIGEKLDFRRFAKVVTNGQVAGYIHGGGKIGVLVEMETEARDAKVLELGKDVAMQVAAMNPKYVSRDEVDAEYIAHETEVLTQQALNEGKPANIVEKMVKGRLEKELKEVCLLEQTFVKNPDITVKQLVADVAKAVGSDIKVVKVVRFEVGEGIQKREENFAEEVAKQLK</sequence>
<evidence type="ECO:0000313" key="12">
    <source>
        <dbReference type="EMBL" id="CDT15527.1"/>
    </source>
</evidence>
<evidence type="ECO:0000256" key="2">
    <source>
        <dbReference type="ARBA" id="ARBA00016956"/>
    </source>
</evidence>
<reference evidence="20 22" key="3">
    <citation type="submission" date="2019-02" db="EMBL/GenBank/DDBJ databases">
        <authorList>
            <consortium name="Pathogen Informatics"/>
        </authorList>
    </citation>
    <scope>NUCLEOTIDE SEQUENCE [LARGE SCALE GENOMIC DNA]</scope>
    <source>
        <strain evidence="17 20">078GUE027</strain>
        <strain evidence="16">Clo34</strain>
        <strain evidence="22">clo34</strain>
        <strain evidence="21">tl291</strain>
        <strain evidence="18">Tl291</strain>
        <strain evidence="15 19">VRECD0157</strain>
    </source>
</reference>
<dbReference type="Pfam" id="PF00889">
    <property type="entry name" value="EF_TS"/>
    <property type="match status" value="1"/>
</dbReference>
<protein>
    <recommendedName>
        <fullName evidence="2 6">Elongation factor Ts</fullName>
        <shortName evidence="6">EF-Ts</shortName>
    </recommendedName>
</protein>
<dbReference type="Proteomes" id="UP000346772">
    <property type="component" value="Unassembled WGS sequence"/>
</dbReference>
<feature type="domain" description="Translation elongation factor EFTs/EF1B dimerisation" evidence="9">
    <location>
        <begin position="73"/>
        <end position="285"/>
    </location>
</feature>
<evidence type="ECO:0000256" key="3">
    <source>
        <dbReference type="ARBA" id="ARBA00022768"/>
    </source>
</evidence>
<evidence type="ECO:0000313" key="20">
    <source>
        <dbReference type="Proteomes" id="UP000346772"/>
    </source>
</evidence>
<dbReference type="Gene3D" id="1.10.286.20">
    <property type="match status" value="1"/>
</dbReference>
<dbReference type="KEGG" id="pdf:CD630DERM_21390"/>
<keyword evidence="4 6" id="KW-0648">Protein biosynthesis</keyword>
<dbReference type="InterPro" id="IPR014039">
    <property type="entry name" value="Transl_elong_EFTs/EF1B_dimer"/>
</dbReference>
<evidence type="ECO:0000313" key="11">
    <source>
        <dbReference type="EMBL" id="CDS87378.1"/>
    </source>
</evidence>
<dbReference type="SMR" id="A0A031WJ99"/>
<evidence type="ECO:0000259" key="9">
    <source>
        <dbReference type="Pfam" id="PF00889"/>
    </source>
</evidence>
<dbReference type="FunFam" id="1.10.8.10:FF:000001">
    <property type="entry name" value="Elongation factor Ts"/>
    <property type="match status" value="1"/>
</dbReference>
<reference evidence="10" key="1">
    <citation type="submission" date="2014-07" db="EMBL/GenBank/DDBJ databases">
        <authorList>
            <person name="Monot Marc"/>
        </authorList>
    </citation>
    <scope>NUCLEOTIDE SEQUENCE</scope>
    <source>
        <strain evidence="12">7032989</strain>
        <strain evidence="11">7032994</strain>
    </source>
</reference>
<dbReference type="NCBIfam" id="TIGR00116">
    <property type="entry name" value="tsf"/>
    <property type="match status" value="1"/>
</dbReference>
<proteinExistence type="inferred from homology"/>
<dbReference type="EMBL" id="CAAJVP010000003">
    <property type="protein sequence ID" value="VHX98736.1"/>
    <property type="molecule type" value="Genomic_DNA"/>
</dbReference>
<evidence type="ECO:0000313" key="16">
    <source>
        <dbReference type="EMBL" id="VFD29568.1"/>
    </source>
</evidence>
<evidence type="ECO:0000313" key="17">
    <source>
        <dbReference type="EMBL" id="VFD54700.1"/>
    </source>
</evidence>
<evidence type="ECO:0000313" key="10">
    <source>
        <dbReference type="EMBL" id="CDS85980.1"/>
    </source>
</evidence>
<dbReference type="PANTHER" id="PTHR11741:SF0">
    <property type="entry name" value="ELONGATION FACTOR TS, MITOCHONDRIAL"/>
    <property type="match status" value="1"/>
</dbReference>
<keyword evidence="6" id="KW-0963">Cytoplasm</keyword>
<evidence type="ECO:0000256" key="7">
    <source>
        <dbReference type="RuleBase" id="RU000642"/>
    </source>
</evidence>
<evidence type="ECO:0000256" key="8">
    <source>
        <dbReference type="RuleBase" id="RU000643"/>
    </source>
</evidence>
<keyword evidence="3 6" id="KW-0251">Elongation factor</keyword>
<comment type="function">
    <text evidence="5 6 7">Associates with the EF-Tu.GDP complex and induces the exchange of GDP to GTP. It remains bound to the aminoacyl-tRNA.EF-Tu.GTP complex up to the GTP hydrolysis stage on the ribosome.</text>
</comment>
<dbReference type="InterPro" id="IPR018101">
    <property type="entry name" value="Transl_elong_Ts_CS"/>
</dbReference>
<dbReference type="Proteomes" id="UP000878956">
    <property type="component" value="Unassembled WGS sequence"/>
</dbReference>
<evidence type="ECO:0000256" key="5">
    <source>
        <dbReference type="ARBA" id="ARBA00025453"/>
    </source>
</evidence>